<evidence type="ECO:0000313" key="4">
    <source>
        <dbReference type="Proteomes" id="UP000005954"/>
    </source>
</evidence>
<evidence type="ECO:0000256" key="1">
    <source>
        <dbReference type="ARBA" id="ARBA00022801"/>
    </source>
</evidence>
<dbReference type="HOGENOM" id="CLU_030130_3_1_5"/>
<dbReference type="GO" id="GO:0050126">
    <property type="term" value="F:N-carbamoylputrescine amidase activity"/>
    <property type="evidence" value="ECO:0007669"/>
    <property type="project" value="TreeGrafter"/>
</dbReference>
<dbReference type="CDD" id="cd07576">
    <property type="entry name" value="R-amidase_like"/>
    <property type="match status" value="1"/>
</dbReference>
<reference evidence="3 4" key="1">
    <citation type="submission" date="2005-12" db="EMBL/GenBank/DDBJ databases">
        <authorList>
            <person name="Moran M.A."/>
            <person name="Ferriera S."/>
            <person name="Johnson J."/>
            <person name="Kravitz S."/>
            <person name="Halpern A."/>
            <person name="Remington K."/>
            <person name="Beeson K."/>
            <person name="Tran B."/>
            <person name="Rogers Y.-H."/>
            <person name="Friedman R."/>
            <person name="Venter J.C."/>
        </authorList>
    </citation>
    <scope>NUCLEOTIDE SEQUENCE [LARGE SCALE GENOMIC DNA]</scope>
    <source>
        <strain evidence="4">ATCC BAA-591 / DSM 15170 / ISM</strain>
    </source>
</reference>
<dbReference type="RefSeq" id="WP_009813797.1">
    <property type="nucleotide sequence ID" value="NZ_CH724156.1"/>
</dbReference>
<keyword evidence="1" id="KW-0378">Hydrolase</keyword>
<comment type="caution">
    <text evidence="3">The sequence shown here is derived from an EMBL/GenBank/DDBJ whole genome shotgun (WGS) entry which is preliminary data.</text>
</comment>
<gene>
    <name evidence="3" type="ORF">ISM_08870</name>
</gene>
<dbReference type="STRING" id="89187.ISM_08870"/>
<sequence length="264" mass="28205">MKLALYQMSATANPTPRARRISEALTRASAAGADLMVAPELALSGYGAGDALRDLAQPAEGQWCQHLQEVVEASGCALVTGFPERLGDTLHISAMALRPGRPPVIYRKGFLYGDYEKAIFTPAGPNVVTFEYAGLKIGLLICFDVEFPECTRSLALAGAELILVPTALPAQPGSPFVANAMIPVRAYENQVFVAYCDHADADDAFAYQGLSSIAAPDGTLLAQAPETGEAMIQAEITPAAYAEGRRLNPYLAEWRASQRAQTRD</sequence>
<protein>
    <recommendedName>
        <fullName evidence="2">CN hydrolase domain-containing protein</fullName>
    </recommendedName>
</protein>
<accession>A3SM16</accession>
<dbReference type="GO" id="GO:0033388">
    <property type="term" value="P:putrescine biosynthetic process from arginine"/>
    <property type="evidence" value="ECO:0007669"/>
    <property type="project" value="TreeGrafter"/>
</dbReference>
<evidence type="ECO:0000259" key="2">
    <source>
        <dbReference type="PROSITE" id="PS50263"/>
    </source>
</evidence>
<feature type="domain" description="CN hydrolase" evidence="2">
    <location>
        <begin position="1"/>
        <end position="238"/>
    </location>
</feature>
<proteinExistence type="predicted"/>
<dbReference type="SUPFAM" id="SSF56317">
    <property type="entry name" value="Carbon-nitrogen hydrolase"/>
    <property type="match status" value="1"/>
</dbReference>
<dbReference type="Proteomes" id="UP000005954">
    <property type="component" value="Unassembled WGS sequence"/>
</dbReference>
<dbReference type="EMBL" id="AALY01000001">
    <property type="protein sequence ID" value="EAP78397.1"/>
    <property type="molecule type" value="Genomic_DNA"/>
</dbReference>
<name>A3SM16_ROSNI</name>
<evidence type="ECO:0000313" key="3">
    <source>
        <dbReference type="EMBL" id="EAP78397.1"/>
    </source>
</evidence>
<dbReference type="PANTHER" id="PTHR43674:SF2">
    <property type="entry name" value="BETA-UREIDOPROPIONASE"/>
    <property type="match status" value="1"/>
</dbReference>
<dbReference type="Pfam" id="PF00795">
    <property type="entry name" value="CN_hydrolase"/>
    <property type="match status" value="1"/>
</dbReference>
<dbReference type="AlphaFoldDB" id="A3SM16"/>
<dbReference type="eggNOG" id="COG0388">
    <property type="taxonomic scope" value="Bacteria"/>
</dbReference>
<dbReference type="InterPro" id="IPR036526">
    <property type="entry name" value="C-N_Hydrolase_sf"/>
</dbReference>
<organism evidence="3 4">
    <name type="scientific">Roseovarius nubinhibens (strain ATCC BAA-591 / DSM 15170 / ISM)</name>
    <dbReference type="NCBI Taxonomy" id="89187"/>
    <lineage>
        <taxon>Bacteria</taxon>
        <taxon>Pseudomonadati</taxon>
        <taxon>Pseudomonadota</taxon>
        <taxon>Alphaproteobacteria</taxon>
        <taxon>Rhodobacterales</taxon>
        <taxon>Roseobacteraceae</taxon>
        <taxon>Roseovarius</taxon>
    </lineage>
</organism>
<dbReference type="Gene3D" id="3.60.110.10">
    <property type="entry name" value="Carbon-nitrogen hydrolase"/>
    <property type="match status" value="1"/>
</dbReference>
<keyword evidence="4" id="KW-1185">Reference proteome</keyword>
<dbReference type="PANTHER" id="PTHR43674">
    <property type="entry name" value="NITRILASE C965.09-RELATED"/>
    <property type="match status" value="1"/>
</dbReference>
<dbReference type="InterPro" id="IPR050345">
    <property type="entry name" value="Aliph_Amidase/BUP"/>
</dbReference>
<dbReference type="PROSITE" id="PS50263">
    <property type="entry name" value="CN_HYDROLASE"/>
    <property type="match status" value="1"/>
</dbReference>
<dbReference type="InterPro" id="IPR044083">
    <property type="entry name" value="RamA-like"/>
</dbReference>
<dbReference type="InterPro" id="IPR003010">
    <property type="entry name" value="C-N_Hydrolase"/>
</dbReference>